<evidence type="ECO:0000313" key="13">
    <source>
        <dbReference type="EMBL" id="KAK7085106.1"/>
    </source>
</evidence>
<evidence type="ECO:0000256" key="8">
    <source>
        <dbReference type="ARBA" id="ARBA00022782"/>
    </source>
</evidence>
<evidence type="ECO:0000256" key="4">
    <source>
        <dbReference type="ARBA" id="ARBA00020768"/>
    </source>
</evidence>
<evidence type="ECO:0000256" key="3">
    <source>
        <dbReference type="ARBA" id="ARBA00004556"/>
    </source>
</evidence>
<dbReference type="InterPro" id="IPR019734">
    <property type="entry name" value="TPR_rpt"/>
</dbReference>
<dbReference type="InterPro" id="IPR011989">
    <property type="entry name" value="ARM-like"/>
</dbReference>
<comment type="subcellular location">
    <subcellularLocation>
        <location evidence="1">Cytoplasm</location>
        <location evidence="1">Myofibril</location>
        <location evidence="1">Sarcomere</location>
        <location evidence="1">A band</location>
    </subcellularLocation>
    <subcellularLocation>
        <location evidence="2">Cytoplasm</location>
        <location evidence="2">Myofibril</location>
        <location evidence="2">Sarcomere</location>
        <location evidence="2">Z line</location>
    </subcellularLocation>
    <subcellularLocation>
        <location evidence="3">Cytoplasm</location>
        <location evidence="3">Perinuclear region</location>
    </subcellularLocation>
</comment>
<protein>
    <recommendedName>
        <fullName evidence="4">Protein unc-45 homolog B</fullName>
    </recommendedName>
</protein>
<name>A0AAN8XLQ7_HALRR</name>
<reference evidence="13 14" key="1">
    <citation type="submission" date="2023-11" db="EMBL/GenBank/DDBJ databases">
        <title>Halocaridina rubra genome assembly.</title>
        <authorList>
            <person name="Smith C."/>
        </authorList>
    </citation>
    <scope>NUCLEOTIDE SEQUENCE [LARGE SCALE GENOMIC DNA]</scope>
    <source>
        <strain evidence="13">EP-1</strain>
        <tissue evidence="13">Whole</tissue>
    </source>
</reference>
<evidence type="ECO:0000259" key="12">
    <source>
        <dbReference type="Pfam" id="PF11701"/>
    </source>
</evidence>
<evidence type="ECO:0000256" key="2">
    <source>
        <dbReference type="ARBA" id="ARBA00004216"/>
    </source>
</evidence>
<comment type="caution">
    <text evidence="13">The sequence shown here is derived from an EMBL/GenBank/DDBJ whole genome shotgun (WGS) entry which is preliminary data.</text>
</comment>
<dbReference type="InterPro" id="IPR000225">
    <property type="entry name" value="Armadillo"/>
</dbReference>
<evidence type="ECO:0000256" key="10">
    <source>
        <dbReference type="ARBA" id="ARBA00023186"/>
    </source>
</evidence>
<dbReference type="InterPro" id="IPR024660">
    <property type="entry name" value="UCS_central_dom"/>
</dbReference>
<keyword evidence="10" id="KW-0143">Chaperone</keyword>
<keyword evidence="5" id="KW-0217">Developmental protein</keyword>
<evidence type="ECO:0000313" key="14">
    <source>
        <dbReference type="Proteomes" id="UP001381693"/>
    </source>
</evidence>
<evidence type="ECO:0000256" key="6">
    <source>
        <dbReference type="ARBA" id="ARBA00022490"/>
    </source>
</evidence>
<dbReference type="GO" id="GO:0030018">
    <property type="term" value="C:Z disc"/>
    <property type="evidence" value="ECO:0007669"/>
    <property type="project" value="UniProtKB-SubCell"/>
</dbReference>
<dbReference type="GO" id="GO:0051879">
    <property type="term" value="F:Hsp90 protein binding"/>
    <property type="evidence" value="ECO:0007669"/>
    <property type="project" value="TreeGrafter"/>
</dbReference>
<keyword evidence="6" id="KW-0963">Cytoplasm</keyword>
<sequence>MDWSNCIGFDADTTNVMLGADNSTRVTEDKYNSSHEIRTDYVKMTQTDGKPTPQQLKEQGNEAYKEGDYDTALEKYTAALDISKEEKDKSVLYKNRAAVYLKIEEHEKAVKDCAECLELTPKDPKALFRRAQAYEALDKKEKAYADARALQAIDPKNKEVQAMLARLHKVVQDLLEAKTKTAGKVQQLFDILFDPASEKEKRETCANNLVALARERAGCELLMNQGVISRIVQLLKSERNPEIRIACTRAFSQFCSEMERAKSILQDVGIPWMMDLMNSSNTDQVNATQYVFQTILNTLADMDSKQEKKPNFVLVKENQKEIDSLMATFTTSVTNRTMTGECRDAIIELLLKNVDANYLCWGEKFTKMGGIEKLLDVCSELKEFNYESSINITDNTRMTTAICLSKVYDSLWDEIKKKLFADRVNEYVRLRLLTPEVETTIRTTVCITTLLLGNVEVGNHLIAREGILEMMLVMANSDDELQQKVACEALIAAASKKDKCTTIVSQGIGILKKLYQSKNDSVKVRALVGLCKLGSMGGTDASLKPFADGASMKLAEACRRFLVNPTKDVDMRRWACEGLAYLTLDADVKEKLINDTNALRSMIELAKSGDMNCLYGVVSTFVNLCNAYDTQEAIPEMVELAKFAKQHVPEQHELDDQDFIDKRINVLAEEGAGAALTALSKTESNNSRELISRLFNALCGMQENRGRVVQEGGAKALLSLAAEGTEKGKNCAAQALARIAITINPEIAFPGQRSYEVVKPLMKLLHPDCNALENFEALMGLTNIAGMSESSRQRIIKEKGLSSIEHYMFEHHDHIRRAAFQCMANMCMSPDIVKILEGKNDKFKYLFLSCSDEDEEIIKASAGALCMVMSESEKCVMKVFEALDWENTLKFLLSHADKDILYRGTIIAYLLIAHDKYSAEKIIDTHCRNALEAIAKIDNPEVVHPQARKYAYDCLKLCATQWKLIKDPDATDDD</sequence>
<dbReference type="Pfam" id="PF11701">
    <property type="entry name" value="UNC45-central"/>
    <property type="match status" value="1"/>
</dbReference>
<feature type="domain" description="UNC-45/Cro1/She4 central" evidence="12">
    <location>
        <begin position="347"/>
        <end position="533"/>
    </location>
</feature>
<evidence type="ECO:0000256" key="9">
    <source>
        <dbReference type="ARBA" id="ARBA00022803"/>
    </source>
</evidence>
<dbReference type="AlphaFoldDB" id="A0AAN8XLQ7"/>
<dbReference type="InterPro" id="IPR011990">
    <property type="entry name" value="TPR-like_helical_dom_sf"/>
</dbReference>
<gene>
    <name evidence="13" type="primary">UNC45A</name>
    <name evidence="13" type="ORF">SK128_010712</name>
</gene>
<dbReference type="PANTHER" id="PTHR45994">
    <property type="entry name" value="FI21225P1"/>
    <property type="match status" value="1"/>
</dbReference>
<keyword evidence="14" id="KW-1185">Reference proteome</keyword>
<keyword evidence="9 11" id="KW-0802">TPR repeat</keyword>
<dbReference type="FunFam" id="1.25.10.10:FF:000043">
    <property type="entry name" value="Unc-45 myosin chaperone B"/>
    <property type="match status" value="1"/>
</dbReference>
<feature type="repeat" description="TPR" evidence="11">
    <location>
        <begin position="53"/>
        <end position="86"/>
    </location>
</feature>
<dbReference type="PANTHER" id="PTHR45994:SF1">
    <property type="entry name" value="FI21225P1"/>
    <property type="match status" value="1"/>
</dbReference>
<evidence type="ECO:0000256" key="5">
    <source>
        <dbReference type="ARBA" id="ARBA00022473"/>
    </source>
</evidence>
<proteinExistence type="predicted"/>
<dbReference type="Proteomes" id="UP001381693">
    <property type="component" value="Unassembled WGS sequence"/>
</dbReference>
<dbReference type="GO" id="GO:0007517">
    <property type="term" value="P:muscle organ development"/>
    <property type="evidence" value="ECO:0007669"/>
    <property type="project" value="UniProtKB-KW"/>
</dbReference>
<evidence type="ECO:0000256" key="1">
    <source>
        <dbReference type="ARBA" id="ARBA00004161"/>
    </source>
</evidence>
<dbReference type="SUPFAM" id="SSF48371">
    <property type="entry name" value="ARM repeat"/>
    <property type="match status" value="2"/>
</dbReference>
<keyword evidence="8" id="KW-0221">Differentiation</keyword>
<accession>A0AAN8XLQ7</accession>
<dbReference type="GO" id="GO:0048471">
    <property type="term" value="C:perinuclear region of cytoplasm"/>
    <property type="evidence" value="ECO:0007669"/>
    <property type="project" value="UniProtKB-SubCell"/>
</dbReference>
<dbReference type="SUPFAM" id="SSF48452">
    <property type="entry name" value="TPR-like"/>
    <property type="match status" value="1"/>
</dbReference>
<dbReference type="GO" id="GO:0030154">
    <property type="term" value="P:cell differentiation"/>
    <property type="evidence" value="ECO:0007669"/>
    <property type="project" value="UniProtKB-KW"/>
</dbReference>
<feature type="repeat" description="TPR" evidence="11">
    <location>
        <begin position="90"/>
        <end position="123"/>
    </location>
</feature>
<dbReference type="Gene3D" id="1.25.10.10">
    <property type="entry name" value="Leucine-rich Repeat Variant"/>
    <property type="match status" value="2"/>
</dbReference>
<dbReference type="GO" id="GO:0031672">
    <property type="term" value="C:A band"/>
    <property type="evidence" value="ECO:0007669"/>
    <property type="project" value="UniProtKB-SubCell"/>
</dbReference>
<dbReference type="PROSITE" id="PS50005">
    <property type="entry name" value="TPR"/>
    <property type="match status" value="2"/>
</dbReference>
<dbReference type="SMART" id="SM00185">
    <property type="entry name" value="ARM"/>
    <property type="match status" value="4"/>
</dbReference>
<evidence type="ECO:0000256" key="7">
    <source>
        <dbReference type="ARBA" id="ARBA00022541"/>
    </source>
</evidence>
<dbReference type="SMART" id="SM00028">
    <property type="entry name" value="TPR"/>
    <property type="match status" value="3"/>
</dbReference>
<dbReference type="Gene3D" id="1.25.40.10">
    <property type="entry name" value="Tetratricopeptide repeat domain"/>
    <property type="match status" value="1"/>
</dbReference>
<keyword evidence="7" id="KW-0517">Myogenesis</keyword>
<evidence type="ECO:0000256" key="11">
    <source>
        <dbReference type="PROSITE-ProRule" id="PRU00339"/>
    </source>
</evidence>
<dbReference type="InterPro" id="IPR016024">
    <property type="entry name" value="ARM-type_fold"/>
</dbReference>
<organism evidence="13 14">
    <name type="scientific">Halocaridina rubra</name>
    <name type="common">Hawaiian red shrimp</name>
    <dbReference type="NCBI Taxonomy" id="373956"/>
    <lineage>
        <taxon>Eukaryota</taxon>
        <taxon>Metazoa</taxon>
        <taxon>Ecdysozoa</taxon>
        <taxon>Arthropoda</taxon>
        <taxon>Crustacea</taxon>
        <taxon>Multicrustacea</taxon>
        <taxon>Malacostraca</taxon>
        <taxon>Eumalacostraca</taxon>
        <taxon>Eucarida</taxon>
        <taxon>Decapoda</taxon>
        <taxon>Pleocyemata</taxon>
        <taxon>Caridea</taxon>
        <taxon>Atyoidea</taxon>
        <taxon>Atyidae</taxon>
        <taxon>Halocaridina</taxon>
    </lineage>
</organism>
<dbReference type="EMBL" id="JAXCGZ010001901">
    <property type="protein sequence ID" value="KAK7085106.1"/>
    <property type="molecule type" value="Genomic_DNA"/>
</dbReference>